<dbReference type="Gene3D" id="2.130.10.10">
    <property type="entry name" value="YVTN repeat-like/Quinoprotein amine dehydrogenase"/>
    <property type="match status" value="2"/>
</dbReference>
<dbReference type="InterPro" id="IPR052025">
    <property type="entry name" value="Xyloglucanase_GH74"/>
</dbReference>
<dbReference type="GO" id="GO:0010411">
    <property type="term" value="P:xyloglucan metabolic process"/>
    <property type="evidence" value="ECO:0007669"/>
    <property type="project" value="TreeGrafter"/>
</dbReference>
<dbReference type="PANTHER" id="PTHR43739:SF5">
    <property type="entry name" value="EXO-ALPHA-SIALIDASE"/>
    <property type="match status" value="1"/>
</dbReference>
<accession>A0A6J4UN43</accession>
<organism evidence="1">
    <name type="scientific">uncultured Thermomicrobiales bacterium</name>
    <dbReference type="NCBI Taxonomy" id="1645740"/>
    <lineage>
        <taxon>Bacteria</taxon>
        <taxon>Pseudomonadati</taxon>
        <taxon>Thermomicrobiota</taxon>
        <taxon>Thermomicrobia</taxon>
        <taxon>Thermomicrobiales</taxon>
        <taxon>environmental samples</taxon>
    </lineage>
</organism>
<dbReference type="CDD" id="cd15482">
    <property type="entry name" value="Sialidase_non-viral"/>
    <property type="match status" value="1"/>
</dbReference>
<dbReference type="PANTHER" id="PTHR43739">
    <property type="entry name" value="XYLOGLUCANASE (EUROFUNG)"/>
    <property type="match status" value="1"/>
</dbReference>
<proteinExistence type="predicted"/>
<sequence length="328" mass="35051">MVVTMLELFGVVGGGLVRLRNEGDDWRADLLRADERAQCLALDPRDPAVIYLGTLGGGVWRSADGGGTWEDLRLPETDVFSLAVGPVDGALYAGTEPSRLFRSDDGGATWREPAVLRDLPSAPTWSFPPRPWTSHVRWIAPHPSEAGLLLVGIELGGVLRSEDGGATWEDQRPGAEADAHALAWHPCDPERAYEAGGGGAALSRDGGQTWDRADDGRDRHYTWGLAVSPDEPDTWFVSATFSARQAHSGGDAQARLYRRRGSAPWEPLRGGLPDPLDGFPYALLAAGGRIVAGLGDGRLFASRDGGDTWAEAVVRGASLRGLKALASR</sequence>
<reference evidence="1" key="1">
    <citation type="submission" date="2020-02" db="EMBL/GenBank/DDBJ databases">
        <authorList>
            <person name="Meier V. D."/>
        </authorList>
    </citation>
    <scope>NUCLEOTIDE SEQUENCE</scope>
    <source>
        <strain evidence="1">AVDCRST_MAG59</strain>
    </source>
</reference>
<name>A0A6J4UN43_9BACT</name>
<gene>
    <name evidence="1" type="ORF">AVDCRST_MAG59-1994</name>
</gene>
<evidence type="ECO:0000313" key="1">
    <source>
        <dbReference type="EMBL" id="CAA9553789.1"/>
    </source>
</evidence>
<dbReference type="SUPFAM" id="SSF110296">
    <property type="entry name" value="Oligoxyloglucan reducing end-specific cellobiohydrolase"/>
    <property type="match status" value="1"/>
</dbReference>
<dbReference type="AlphaFoldDB" id="A0A6J4UN43"/>
<dbReference type="EMBL" id="CADCWF010000124">
    <property type="protein sequence ID" value="CAA9553789.1"/>
    <property type="molecule type" value="Genomic_DNA"/>
</dbReference>
<protein>
    <submittedName>
        <fullName evidence="1">GH74</fullName>
    </submittedName>
</protein>
<dbReference type="InterPro" id="IPR015943">
    <property type="entry name" value="WD40/YVTN_repeat-like_dom_sf"/>
</dbReference>